<evidence type="ECO:0000256" key="3">
    <source>
        <dbReference type="ARBA" id="ARBA00022475"/>
    </source>
</evidence>
<dbReference type="PANTHER" id="PTHR43744">
    <property type="entry name" value="ABC TRANSPORTER PERMEASE PROTEIN MG189-RELATED-RELATED"/>
    <property type="match status" value="1"/>
</dbReference>
<feature type="transmembrane region" description="Helical" evidence="7">
    <location>
        <begin position="106"/>
        <end position="125"/>
    </location>
</feature>
<keyword evidence="4 7" id="KW-0812">Transmembrane</keyword>
<dbReference type="CDD" id="cd06261">
    <property type="entry name" value="TM_PBP2"/>
    <property type="match status" value="1"/>
</dbReference>
<evidence type="ECO:0000256" key="7">
    <source>
        <dbReference type="RuleBase" id="RU363032"/>
    </source>
</evidence>
<gene>
    <name evidence="9" type="ORF">KIN34_06020</name>
</gene>
<organism evidence="9 10">
    <name type="scientific">Cellulomonas fulva</name>
    <dbReference type="NCBI Taxonomy" id="2835530"/>
    <lineage>
        <taxon>Bacteria</taxon>
        <taxon>Bacillati</taxon>
        <taxon>Actinomycetota</taxon>
        <taxon>Actinomycetes</taxon>
        <taxon>Micrococcales</taxon>
        <taxon>Cellulomonadaceae</taxon>
        <taxon>Cellulomonas</taxon>
    </lineage>
</organism>
<dbReference type="Gene3D" id="1.10.3720.10">
    <property type="entry name" value="MetI-like"/>
    <property type="match status" value="1"/>
</dbReference>
<feature type="transmembrane region" description="Helical" evidence="7">
    <location>
        <begin position="137"/>
        <end position="160"/>
    </location>
</feature>
<feature type="transmembrane region" description="Helical" evidence="7">
    <location>
        <begin position="74"/>
        <end position="94"/>
    </location>
</feature>
<dbReference type="InterPro" id="IPR000515">
    <property type="entry name" value="MetI-like"/>
</dbReference>
<keyword evidence="3" id="KW-1003">Cell membrane</keyword>
<dbReference type="EMBL" id="JAHBOH010000001">
    <property type="protein sequence ID" value="MBT0993842.1"/>
    <property type="molecule type" value="Genomic_DNA"/>
</dbReference>
<name>A0ABS5TXG1_9CELL</name>
<evidence type="ECO:0000256" key="5">
    <source>
        <dbReference type="ARBA" id="ARBA00022989"/>
    </source>
</evidence>
<dbReference type="SUPFAM" id="SSF161098">
    <property type="entry name" value="MetI-like"/>
    <property type="match status" value="1"/>
</dbReference>
<dbReference type="PROSITE" id="PS50928">
    <property type="entry name" value="ABC_TM1"/>
    <property type="match status" value="1"/>
</dbReference>
<comment type="caution">
    <text evidence="9">The sequence shown here is derived from an EMBL/GenBank/DDBJ whole genome shotgun (WGS) entry which is preliminary data.</text>
</comment>
<evidence type="ECO:0000256" key="2">
    <source>
        <dbReference type="ARBA" id="ARBA00022448"/>
    </source>
</evidence>
<proteinExistence type="inferred from homology"/>
<feature type="transmembrane region" description="Helical" evidence="7">
    <location>
        <begin position="241"/>
        <end position="260"/>
    </location>
</feature>
<keyword evidence="2 7" id="KW-0813">Transport</keyword>
<comment type="similarity">
    <text evidence="7">Belongs to the binding-protein-dependent transport system permease family.</text>
</comment>
<sequence>MNRRYTGRTFATEVGMVVVALVIAFPLYILVNLAFRDRSSQQSLLTPTSDPTWANFSTAWNDADLGKALLTSTFVTVVSVVIIVAVSALAAYVLARVTKRWSRLMFALFMVGLLLPFQLALLPLYSTIRDLGLIGSVWSLILFYSGLQVPFATFLYTGFLRALPLDYEEAAMLDGCSPLRAFTRVVFPLLRPITGTVIILNAVFVWNDFLTPLLYLSGSTTATMPLAISTFVAQYSSNYNVVFAGLLIGIIPVLVVYFAMQRSIIKGFSGGLKA</sequence>
<comment type="subcellular location">
    <subcellularLocation>
        <location evidence="1 7">Cell membrane</location>
        <topology evidence="1 7">Multi-pass membrane protein</topology>
    </subcellularLocation>
</comment>
<evidence type="ECO:0000256" key="1">
    <source>
        <dbReference type="ARBA" id="ARBA00004651"/>
    </source>
</evidence>
<reference evidence="9 10" key="1">
    <citation type="submission" date="2021-05" db="EMBL/GenBank/DDBJ databases">
        <title>Description of Cellulomonas sp. DKR-3 sp. nov.</title>
        <authorList>
            <person name="Dahal R.H."/>
            <person name="Chaudhary D.K."/>
        </authorList>
    </citation>
    <scope>NUCLEOTIDE SEQUENCE [LARGE SCALE GENOMIC DNA]</scope>
    <source>
        <strain evidence="9 10">DKR-3</strain>
    </source>
</reference>
<keyword evidence="5 7" id="KW-1133">Transmembrane helix</keyword>
<keyword evidence="10" id="KW-1185">Reference proteome</keyword>
<dbReference type="Proteomes" id="UP000722125">
    <property type="component" value="Unassembled WGS sequence"/>
</dbReference>
<evidence type="ECO:0000259" key="8">
    <source>
        <dbReference type="PROSITE" id="PS50928"/>
    </source>
</evidence>
<evidence type="ECO:0000313" key="10">
    <source>
        <dbReference type="Proteomes" id="UP000722125"/>
    </source>
</evidence>
<accession>A0ABS5TXG1</accession>
<keyword evidence="6 7" id="KW-0472">Membrane</keyword>
<feature type="transmembrane region" description="Helical" evidence="7">
    <location>
        <begin position="12"/>
        <end position="35"/>
    </location>
</feature>
<dbReference type="RefSeq" id="WP_214348072.1">
    <property type="nucleotide sequence ID" value="NZ_JAHBOH010000001.1"/>
</dbReference>
<evidence type="ECO:0000313" key="9">
    <source>
        <dbReference type="EMBL" id="MBT0993842.1"/>
    </source>
</evidence>
<dbReference type="Pfam" id="PF00528">
    <property type="entry name" value="BPD_transp_1"/>
    <property type="match status" value="1"/>
</dbReference>
<evidence type="ECO:0000256" key="4">
    <source>
        <dbReference type="ARBA" id="ARBA00022692"/>
    </source>
</evidence>
<feature type="domain" description="ABC transmembrane type-1" evidence="8">
    <location>
        <begin position="69"/>
        <end position="260"/>
    </location>
</feature>
<dbReference type="InterPro" id="IPR035906">
    <property type="entry name" value="MetI-like_sf"/>
</dbReference>
<dbReference type="PANTHER" id="PTHR43744:SF8">
    <property type="entry name" value="SN-GLYCEROL-3-PHOSPHATE TRANSPORT SYSTEM PERMEASE PROTEIN UGPE"/>
    <property type="match status" value="1"/>
</dbReference>
<evidence type="ECO:0000256" key="6">
    <source>
        <dbReference type="ARBA" id="ARBA00023136"/>
    </source>
</evidence>
<feature type="transmembrane region" description="Helical" evidence="7">
    <location>
        <begin position="181"/>
        <end position="206"/>
    </location>
</feature>
<protein>
    <submittedName>
        <fullName evidence="9">Carbohydrate ABC transporter permease</fullName>
    </submittedName>
</protein>